<accession>A0A2T3FQC2</accession>
<dbReference type="InterPro" id="IPR036390">
    <property type="entry name" value="WH_DNA-bd_sf"/>
</dbReference>
<organism evidence="6 7">
    <name type="scientific">Clostridium fessum</name>
    <dbReference type="NCBI Taxonomy" id="2126740"/>
    <lineage>
        <taxon>Bacteria</taxon>
        <taxon>Bacillati</taxon>
        <taxon>Bacillota</taxon>
        <taxon>Clostridia</taxon>
        <taxon>Eubacteriales</taxon>
        <taxon>Clostridiaceae</taxon>
        <taxon>Clostridium</taxon>
    </lineage>
</organism>
<keyword evidence="7" id="KW-1185">Reference proteome</keyword>
<comment type="caution">
    <text evidence="6">The sequence shown here is derived from an EMBL/GenBank/DDBJ whole genome shotgun (WGS) entry which is preliminary data.</text>
</comment>
<gene>
    <name evidence="6" type="ORF">C7U56_06125</name>
</gene>
<proteinExistence type="inferred from homology"/>
<evidence type="ECO:0000256" key="3">
    <source>
        <dbReference type="ARBA" id="ARBA00023125"/>
    </source>
</evidence>
<comment type="similarity">
    <text evidence="1">Belongs to the LysR transcriptional regulatory family.</text>
</comment>
<evidence type="ECO:0000313" key="6">
    <source>
        <dbReference type="EMBL" id="PST37486.1"/>
    </source>
</evidence>
<evidence type="ECO:0000256" key="4">
    <source>
        <dbReference type="ARBA" id="ARBA00023163"/>
    </source>
</evidence>
<dbReference type="EMBL" id="PYLO01000002">
    <property type="protein sequence ID" value="PST37486.1"/>
    <property type="molecule type" value="Genomic_DNA"/>
</dbReference>
<dbReference type="RefSeq" id="WP_107000611.1">
    <property type="nucleotide sequence ID" value="NZ_JAQCYE010000001.1"/>
</dbReference>
<dbReference type="PANTHER" id="PTHR30419:SF8">
    <property type="entry name" value="NITROGEN ASSIMILATION TRANSCRIPTIONAL ACTIVATOR-RELATED"/>
    <property type="match status" value="1"/>
</dbReference>
<dbReference type="PRINTS" id="PR00039">
    <property type="entry name" value="HTHLYSR"/>
</dbReference>
<dbReference type="Gene3D" id="3.40.190.290">
    <property type="match status" value="1"/>
</dbReference>
<dbReference type="SUPFAM" id="SSF53850">
    <property type="entry name" value="Periplasmic binding protein-like II"/>
    <property type="match status" value="1"/>
</dbReference>
<dbReference type="PROSITE" id="PS50931">
    <property type="entry name" value="HTH_LYSR"/>
    <property type="match status" value="1"/>
</dbReference>
<protein>
    <submittedName>
        <fullName evidence="6">LysR family transcriptional regulator</fullName>
    </submittedName>
</protein>
<dbReference type="SUPFAM" id="SSF46785">
    <property type="entry name" value="Winged helix' DNA-binding domain"/>
    <property type="match status" value="1"/>
</dbReference>
<evidence type="ECO:0000256" key="2">
    <source>
        <dbReference type="ARBA" id="ARBA00023015"/>
    </source>
</evidence>
<dbReference type="InterPro" id="IPR050950">
    <property type="entry name" value="HTH-type_LysR_regulators"/>
</dbReference>
<dbReference type="Gene3D" id="1.10.10.10">
    <property type="entry name" value="Winged helix-like DNA-binding domain superfamily/Winged helix DNA-binding domain"/>
    <property type="match status" value="1"/>
</dbReference>
<dbReference type="Pfam" id="PF03466">
    <property type="entry name" value="LysR_substrate"/>
    <property type="match status" value="1"/>
</dbReference>
<dbReference type="CDD" id="cd05466">
    <property type="entry name" value="PBP2_LTTR_substrate"/>
    <property type="match status" value="1"/>
</dbReference>
<evidence type="ECO:0000259" key="5">
    <source>
        <dbReference type="PROSITE" id="PS50931"/>
    </source>
</evidence>
<dbReference type="GO" id="GO:0005829">
    <property type="term" value="C:cytosol"/>
    <property type="evidence" value="ECO:0007669"/>
    <property type="project" value="TreeGrafter"/>
</dbReference>
<dbReference type="InterPro" id="IPR000847">
    <property type="entry name" value="LysR_HTH_N"/>
</dbReference>
<dbReference type="GO" id="GO:0003677">
    <property type="term" value="F:DNA binding"/>
    <property type="evidence" value="ECO:0007669"/>
    <property type="project" value="UniProtKB-KW"/>
</dbReference>
<dbReference type="PANTHER" id="PTHR30419">
    <property type="entry name" value="HTH-TYPE TRANSCRIPTIONAL REGULATOR YBHD"/>
    <property type="match status" value="1"/>
</dbReference>
<keyword evidence="3" id="KW-0238">DNA-binding</keyword>
<name>A0A2T3FQC2_9CLOT</name>
<dbReference type="GO" id="GO:0003700">
    <property type="term" value="F:DNA-binding transcription factor activity"/>
    <property type="evidence" value="ECO:0007669"/>
    <property type="project" value="InterPro"/>
</dbReference>
<evidence type="ECO:0000313" key="7">
    <source>
        <dbReference type="Proteomes" id="UP000241048"/>
    </source>
</evidence>
<dbReference type="AlphaFoldDB" id="A0A2T3FQC2"/>
<reference evidence="6 7" key="1">
    <citation type="submission" date="2018-03" db="EMBL/GenBank/DDBJ databases">
        <title>Lachnoclostridium SNUG30386 gen.nov., sp.nov., isolated from human faeces.</title>
        <authorList>
            <person name="Seo B."/>
            <person name="Jeon K."/>
            <person name="Ko G."/>
        </authorList>
    </citation>
    <scope>NUCLEOTIDE SEQUENCE [LARGE SCALE GENOMIC DNA]</scope>
    <source>
        <strain evidence="6 7">SNUG30386</strain>
    </source>
</reference>
<sequence>MNFQSMEYFAAVAKNRSFTRAADALHITQQTLSAHIAGIERELGCPLLIRHIPLELTYAGEVFLRYATEFNTKYDCMLHEFGDILNNQTGKLRIGIAFTRGHAIMPELIAAFQKEYPGVDVELVESSNDVLQKYLLDGTIDLAIANFSVRIPGIILRDFYEEEMVLIVSTALLQNIYGKQTEAIIQEVSRHHRYSLLAPCPFLLNREHDLVGRIGRNILATDNFVPSVHACSDNIATLLALCAMGKGACISPKNLAFSILSKEQLDTLHVFTLGEEARYPIKFAWLKQSYEWNMISRFIESSLKCTH</sequence>
<evidence type="ECO:0000256" key="1">
    <source>
        <dbReference type="ARBA" id="ARBA00009437"/>
    </source>
</evidence>
<dbReference type="InterPro" id="IPR005119">
    <property type="entry name" value="LysR_subst-bd"/>
</dbReference>
<keyword evidence="2" id="KW-0805">Transcription regulation</keyword>
<dbReference type="Pfam" id="PF00126">
    <property type="entry name" value="HTH_1"/>
    <property type="match status" value="1"/>
</dbReference>
<dbReference type="InterPro" id="IPR036388">
    <property type="entry name" value="WH-like_DNA-bd_sf"/>
</dbReference>
<feature type="domain" description="HTH lysR-type" evidence="5">
    <location>
        <begin position="1"/>
        <end position="57"/>
    </location>
</feature>
<dbReference type="Proteomes" id="UP000241048">
    <property type="component" value="Unassembled WGS sequence"/>
</dbReference>
<keyword evidence="4" id="KW-0804">Transcription</keyword>